<reference evidence="1" key="2">
    <citation type="journal article" date="2015" name="Fish Shellfish Immunol.">
        <title>Early steps in the European eel (Anguilla anguilla)-Vibrio vulnificus interaction in the gills: Role of the RtxA13 toxin.</title>
        <authorList>
            <person name="Callol A."/>
            <person name="Pajuelo D."/>
            <person name="Ebbesson L."/>
            <person name="Teles M."/>
            <person name="MacKenzie S."/>
            <person name="Amaro C."/>
        </authorList>
    </citation>
    <scope>NUCLEOTIDE SEQUENCE</scope>
</reference>
<reference evidence="1" key="1">
    <citation type="submission" date="2014-11" db="EMBL/GenBank/DDBJ databases">
        <authorList>
            <person name="Amaro Gonzalez C."/>
        </authorList>
    </citation>
    <scope>NUCLEOTIDE SEQUENCE</scope>
</reference>
<dbReference type="EMBL" id="GBXM01092413">
    <property type="protein sequence ID" value="JAH16164.1"/>
    <property type="molecule type" value="Transcribed_RNA"/>
</dbReference>
<dbReference type="EMBL" id="GBXM01094121">
    <property type="protein sequence ID" value="JAH14456.1"/>
    <property type="molecule type" value="Transcribed_RNA"/>
</dbReference>
<name>A0A0E9QH97_ANGAN</name>
<dbReference type="AlphaFoldDB" id="A0A0E9QH97"/>
<organism evidence="1">
    <name type="scientific">Anguilla anguilla</name>
    <name type="common">European freshwater eel</name>
    <name type="synonym">Muraena anguilla</name>
    <dbReference type="NCBI Taxonomy" id="7936"/>
    <lineage>
        <taxon>Eukaryota</taxon>
        <taxon>Metazoa</taxon>
        <taxon>Chordata</taxon>
        <taxon>Craniata</taxon>
        <taxon>Vertebrata</taxon>
        <taxon>Euteleostomi</taxon>
        <taxon>Actinopterygii</taxon>
        <taxon>Neopterygii</taxon>
        <taxon>Teleostei</taxon>
        <taxon>Anguilliformes</taxon>
        <taxon>Anguillidae</taxon>
        <taxon>Anguilla</taxon>
    </lineage>
</organism>
<evidence type="ECO:0000313" key="1">
    <source>
        <dbReference type="EMBL" id="JAH16164.1"/>
    </source>
</evidence>
<protein>
    <submittedName>
        <fullName evidence="1">Uncharacterized protein</fullName>
    </submittedName>
</protein>
<proteinExistence type="predicted"/>
<accession>A0A0E9QH97</accession>
<sequence>MYVCRGSDFLTDSSQTFPDYFAALEKLMPIL</sequence>